<protein>
    <submittedName>
        <fullName evidence="1">Uncharacterized protein</fullName>
    </submittedName>
</protein>
<name>A0ABT2A9S1_9BURK</name>
<dbReference type="EMBL" id="JANUGX010000021">
    <property type="protein sequence ID" value="MCS0590943.1"/>
    <property type="molecule type" value="Genomic_DNA"/>
</dbReference>
<comment type="caution">
    <text evidence="1">The sequence shown here is derived from an EMBL/GenBank/DDBJ whole genome shotgun (WGS) entry which is preliminary data.</text>
</comment>
<evidence type="ECO:0000313" key="1">
    <source>
        <dbReference type="EMBL" id="MCS0590943.1"/>
    </source>
</evidence>
<sequence length="72" mass="8067">MANCRRAAREIKSILSRWHGGPGKQNFRCESLAAFAACRKTLQLHTSDKLTVSQVPDLQVKLMCGMIHAEQK</sequence>
<dbReference type="Proteomes" id="UP001205560">
    <property type="component" value="Unassembled WGS sequence"/>
</dbReference>
<proteinExistence type="predicted"/>
<dbReference type="RefSeq" id="WP_258846715.1">
    <property type="nucleotide sequence ID" value="NZ_JANUGX010000021.1"/>
</dbReference>
<reference evidence="1 2" key="1">
    <citation type="submission" date="2022-08" db="EMBL/GenBank/DDBJ databases">
        <title>Reclassification of Massilia species as members of the genera Telluria, Duganella, Pseudoduganella, Mokoshia gen. nov. and Zemynaea gen. nov. using orthogonal and non-orthogonal genome-based approaches.</title>
        <authorList>
            <person name="Bowman J.P."/>
        </authorList>
    </citation>
    <scope>NUCLEOTIDE SEQUENCE [LARGE SCALE GENOMIC DNA]</scope>
    <source>
        <strain evidence="1 2">LMG 28164</strain>
    </source>
</reference>
<organism evidence="1 2">
    <name type="scientific">Massilia norwichensis</name>
    <dbReference type="NCBI Taxonomy" id="1442366"/>
    <lineage>
        <taxon>Bacteria</taxon>
        <taxon>Pseudomonadati</taxon>
        <taxon>Pseudomonadota</taxon>
        <taxon>Betaproteobacteria</taxon>
        <taxon>Burkholderiales</taxon>
        <taxon>Oxalobacteraceae</taxon>
        <taxon>Telluria group</taxon>
        <taxon>Massilia</taxon>
    </lineage>
</organism>
<keyword evidence="2" id="KW-1185">Reference proteome</keyword>
<gene>
    <name evidence="1" type="ORF">NX782_17275</name>
</gene>
<evidence type="ECO:0000313" key="2">
    <source>
        <dbReference type="Proteomes" id="UP001205560"/>
    </source>
</evidence>
<accession>A0ABT2A9S1</accession>